<evidence type="ECO:0000313" key="2">
    <source>
        <dbReference type="EMBL" id="KIW97345.1"/>
    </source>
</evidence>
<keyword evidence="3" id="KW-1185">Reference proteome</keyword>
<dbReference type="HOGENOM" id="CLU_186242_0_0_1"/>
<organism evidence="2 3">
    <name type="scientific">Cladophialophora bantiana (strain ATCC 10958 / CBS 173.52 / CDC B-1940 / NIH 8579)</name>
    <name type="common">Xylohypha bantiana</name>
    <dbReference type="NCBI Taxonomy" id="1442370"/>
    <lineage>
        <taxon>Eukaryota</taxon>
        <taxon>Fungi</taxon>
        <taxon>Dikarya</taxon>
        <taxon>Ascomycota</taxon>
        <taxon>Pezizomycotina</taxon>
        <taxon>Eurotiomycetes</taxon>
        <taxon>Chaetothyriomycetidae</taxon>
        <taxon>Chaetothyriales</taxon>
        <taxon>Herpotrichiellaceae</taxon>
        <taxon>Cladophialophora</taxon>
    </lineage>
</organism>
<sequence>MVFLVLATGAAIYFTVEKVRDHKKKKRALRAQEASRHGLVETVSNIDENTARRSMEDLPPYILREPPPYQIRDQHRELKENK</sequence>
<dbReference type="EMBL" id="KN846982">
    <property type="protein sequence ID" value="KIW97345.1"/>
    <property type="molecule type" value="Genomic_DNA"/>
</dbReference>
<reference evidence="2" key="1">
    <citation type="submission" date="2015-01" db="EMBL/GenBank/DDBJ databases">
        <title>The Genome Sequence of Cladophialophora bantiana CBS 173.52.</title>
        <authorList>
            <consortium name="The Broad Institute Genomics Platform"/>
            <person name="Cuomo C."/>
            <person name="de Hoog S."/>
            <person name="Gorbushina A."/>
            <person name="Stielow B."/>
            <person name="Teixiera M."/>
            <person name="Abouelleil A."/>
            <person name="Chapman S.B."/>
            <person name="Priest M."/>
            <person name="Young S.K."/>
            <person name="Wortman J."/>
            <person name="Nusbaum C."/>
            <person name="Birren B."/>
        </authorList>
    </citation>
    <scope>NUCLEOTIDE SEQUENCE [LARGE SCALE GENOMIC DNA]</scope>
    <source>
        <strain evidence="2">CBS 173.52</strain>
    </source>
</reference>
<dbReference type="RefSeq" id="XP_016624014.1">
    <property type="nucleotide sequence ID" value="XM_016760493.1"/>
</dbReference>
<dbReference type="VEuPathDB" id="FungiDB:Z519_02737"/>
<dbReference type="GeneID" id="27695665"/>
<dbReference type="AlphaFoldDB" id="A0A0D2I2A7"/>
<accession>A0A0D2I2A7</accession>
<dbReference type="Proteomes" id="UP000053789">
    <property type="component" value="Unassembled WGS sequence"/>
</dbReference>
<dbReference type="OrthoDB" id="3942646at2759"/>
<protein>
    <submittedName>
        <fullName evidence="2">Uncharacterized protein</fullName>
    </submittedName>
</protein>
<feature type="region of interest" description="Disordered" evidence="1">
    <location>
        <begin position="57"/>
        <end position="82"/>
    </location>
</feature>
<gene>
    <name evidence="2" type="ORF">Z519_02737</name>
</gene>
<evidence type="ECO:0000256" key="1">
    <source>
        <dbReference type="SAM" id="MobiDB-lite"/>
    </source>
</evidence>
<evidence type="ECO:0000313" key="3">
    <source>
        <dbReference type="Proteomes" id="UP000053789"/>
    </source>
</evidence>
<proteinExistence type="predicted"/>
<name>A0A0D2I2A7_CLAB1</name>
<feature type="compositionally biased region" description="Basic and acidic residues" evidence="1">
    <location>
        <begin position="72"/>
        <end position="82"/>
    </location>
</feature>